<reference evidence="1 2" key="1">
    <citation type="submission" date="2014-04" db="EMBL/GenBank/DDBJ databases">
        <title>Aquimarina sp. 22II-S11-z7 Genome Sequencing.</title>
        <authorList>
            <person name="Lai Q."/>
        </authorList>
    </citation>
    <scope>NUCLEOTIDE SEQUENCE [LARGE SCALE GENOMIC DNA]</scope>
    <source>
        <strain evidence="1 2">22II-S11-z7</strain>
    </source>
</reference>
<dbReference type="RefSeq" id="WP_034247282.1">
    <property type="nucleotide sequence ID" value="NZ_AQRA01000015.1"/>
</dbReference>
<dbReference type="SUPFAM" id="SSF48371">
    <property type="entry name" value="ARM repeat"/>
    <property type="match status" value="1"/>
</dbReference>
<organism evidence="1 2">
    <name type="scientific">Aquimarina atlantica</name>
    <dbReference type="NCBI Taxonomy" id="1317122"/>
    <lineage>
        <taxon>Bacteria</taxon>
        <taxon>Pseudomonadati</taxon>
        <taxon>Bacteroidota</taxon>
        <taxon>Flavobacteriia</taxon>
        <taxon>Flavobacteriales</taxon>
        <taxon>Flavobacteriaceae</taxon>
        <taxon>Aquimarina</taxon>
    </lineage>
</organism>
<dbReference type="STRING" id="1317122.ATO12_07370"/>
<gene>
    <name evidence="1" type="ORF">ATO12_07370</name>
</gene>
<dbReference type="OrthoDB" id="9775346at2"/>
<proteinExistence type="predicted"/>
<dbReference type="PANTHER" id="PTHR34070:SF1">
    <property type="entry name" value="DNA ALKYLATION REPAIR PROTEIN"/>
    <property type="match status" value="1"/>
</dbReference>
<evidence type="ECO:0008006" key="3">
    <source>
        <dbReference type="Google" id="ProtNLM"/>
    </source>
</evidence>
<dbReference type="InterPro" id="IPR014825">
    <property type="entry name" value="DNA_alkylation"/>
</dbReference>
<accession>A0A023BNE0</accession>
<evidence type="ECO:0000313" key="2">
    <source>
        <dbReference type="Proteomes" id="UP000023541"/>
    </source>
</evidence>
<dbReference type="Pfam" id="PF08713">
    <property type="entry name" value="DNA_alkylation"/>
    <property type="match status" value="1"/>
</dbReference>
<comment type="caution">
    <text evidence="1">The sequence shown here is derived from an EMBL/GenBank/DDBJ whole genome shotgun (WGS) entry which is preliminary data.</text>
</comment>
<dbReference type="PANTHER" id="PTHR34070">
    <property type="entry name" value="ARMADILLO-TYPE FOLD"/>
    <property type="match status" value="1"/>
</dbReference>
<dbReference type="eggNOG" id="COG4912">
    <property type="taxonomic scope" value="Bacteria"/>
</dbReference>
<dbReference type="InterPro" id="IPR016024">
    <property type="entry name" value="ARM-type_fold"/>
</dbReference>
<dbReference type="CDD" id="cd07064">
    <property type="entry name" value="AlkD_like_1"/>
    <property type="match status" value="1"/>
</dbReference>
<dbReference type="Proteomes" id="UP000023541">
    <property type="component" value="Unassembled WGS sequence"/>
</dbReference>
<dbReference type="Gene3D" id="1.25.40.290">
    <property type="entry name" value="ARM repeat domains"/>
    <property type="match status" value="1"/>
</dbReference>
<dbReference type="AlphaFoldDB" id="A0A023BNE0"/>
<protein>
    <recommendedName>
        <fullName evidence="3">DNA alkylation repair protein</fullName>
    </recommendedName>
</protein>
<dbReference type="EMBL" id="AQRA01000015">
    <property type="protein sequence ID" value="EZH71511.1"/>
    <property type="molecule type" value="Genomic_DNA"/>
</dbReference>
<keyword evidence="2" id="KW-1185">Reference proteome</keyword>
<name>A0A023BNE0_9FLAO</name>
<dbReference type="Gene3D" id="1.20.1660.10">
    <property type="entry name" value="Hypothetical protein (EF3068)"/>
    <property type="match status" value="1"/>
</dbReference>
<sequence>MDFTTSLISILQNHANTKEAVRMEAYMKNRFSYYGIKAPLRKSLLKDVILQYTPALTRDNVISIANVLYKKPQRELHYCAMELVDRFLKKQYNIGDIDFIEQLITTNSWWDSVDFIAKHILGKYLLQFPNQIHFVIEKFSNSDKMWLNRSAILFQLGYKDKTDYQLLCSLCEQHKSSNEFFIKKAIGWALREYSKVNPDAVVNFITNTNLKPLSEKEGLKRIRS</sequence>
<evidence type="ECO:0000313" key="1">
    <source>
        <dbReference type="EMBL" id="EZH71511.1"/>
    </source>
</evidence>